<dbReference type="Pfam" id="PF20684">
    <property type="entry name" value="Fung_rhodopsin"/>
    <property type="match status" value="1"/>
</dbReference>
<dbReference type="OrthoDB" id="444631at2759"/>
<evidence type="ECO:0000256" key="3">
    <source>
        <dbReference type="ARBA" id="ARBA00022989"/>
    </source>
</evidence>
<feature type="transmembrane region" description="Helical" evidence="6">
    <location>
        <begin position="114"/>
        <end position="135"/>
    </location>
</feature>
<gene>
    <name evidence="8" type="ORF">PAXRUDRAFT_32702</name>
</gene>
<dbReference type="InterPro" id="IPR049326">
    <property type="entry name" value="Rhodopsin_dom_fungi"/>
</dbReference>
<accession>A0A0D0DS01</accession>
<reference evidence="9" key="2">
    <citation type="submission" date="2015-01" db="EMBL/GenBank/DDBJ databases">
        <title>Evolutionary Origins and Diversification of the Mycorrhizal Mutualists.</title>
        <authorList>
            <consortium name="DOE Joint Genome Institute"/>
            <consortium name="Mycorrhizal Genomics Consortium"/>
            <person name="Kohler A."/>
            <person name="Kuo A."/>
            <person name="Nagy L.G."/>
            <person name="Floudas D."/>
            <person name="Copeland A."/>
            <person name="Barry K.W."/>
            <person name="Cichocki N."/>
            <person name="Veneault-Fourrey C."/>
            <person name="LaButti K."/>
            <person name="Lindquist E.A."/>
            <person name="Lipzen A."/>
            <person name="Lundell T."/>
            <person name="Morin E."/>
            <person name="Murat C."/>
            <person name="Riley R."/>
            <person name="Ohm R."/>
            <person name="Sun H."/>
            <person name="Tunlid A."/>
            <person name="Henrissat B."/>
            <person name="Grigoriev I.V."/>
            <person name="Hibbett D.S."/>
            <person name="Martin F."/>
        </authorList>
    </citation>
    <scope>NUCLEOTIDE SEQUENCE [LARGE SCALE GENOMIC DNA]</scope>
    <source>
        <strain evidence="9">Ve08.2h10</strain>
    </source>
</reference>
<evidence type="ECO:0000256" key="6">
    <source>
        <dbReference type="SAM" id="Phobius"/>
    </source>
</evidence>
<feature type="transmembrane region" description="Helical" evidence="6">
    <location>
        <begin position="46"/>
        <end position="65"/>
    </location>
</feature>
<feature type="transmembrane region" description="Helical" evidence="6">
    <location>
        <begin position="195"/>
        <end position="212"/>
    </location>
</feature>
<comment type="subcellular location">
    <subcellularLocation>
        <location evidence="1">Membrane</location>
        <topology evidence="1">Multi-pass membrane protein</topology>
    </subcellularLocation>
</comment>
<dbReference type="PANTHER" id="PTHR33048">
    <property type="entry name" value="PTH11-LIKE INTEGRAL MEMBRANE PROTEIN (AFU_ORTHOLOGUE AFUA_5G11245)"/>
    <property type="match status" value="1"/>
</dbReference>
<evidence type="ECO:0000256" key="2">
    <source>
        <dbReference type="ARBA" id="ARBA00022692"/>
    </source>
</evidence>
<name>A0A0D0DS01_9AGAM</name>
<feature type="domain" description="Rhodopsin" evidence="7">
    <location>
        <begin position="31"/>
        <end position="215"/>
    </location>
</feature>
<feature type="transmembrane region" description="Helical" evidence="6">
    <location>
        <begin position="77"/>
        <end position="102"/>
    </location>
</feature>
<evidence type="ECO:0000313" key="9">
    <source>
        <dbReference type="Proteomes" id="UP000054538"/>
    </source>
</evidence>
<organism evidence="8 9">
    <name type="scientific">Paxillus rubicundulus Ve08.2h10</name>
    <dbReference type="NCBI Taxonomy" id="930991"/>
    <lineage>
        <taxon>Eukaryota</taxon>
        <taxon>Fungi</taxon>
        <taxon>Dikarya</taxon>
        <taxon>Basidiomycota</taxon>
        <taxon>Agaricomycotina</taxon>
        <taxon>Agaricomycetes</taxon>
        <taxon>Agaricomycetidae</taxon>
        <taxon>Boletales</taxon>
        <taxon>Paxilineae</taxon>
        <taxon>Paxillaceae</taxon>
        <taxon>Paxillus</taxon>
    </lineage>
</organism>
<dbReference type="PANTHER" id="PTHR33048:SF47">
    <property type="entry name" value="INTEGRAL MEMBRANE PROTEIN-RELATED"/>
    <property type="match status" value="1"/>
</dbReference>
<keyword evidence="2 6" id="KW-0812">Transmembrane</keyword>
<dbReference type="STRING" id="930991.A0A0D0DS01"/>
<feature type="transmembrane region" description="Helical" evidence="6">
    <location>
        <begin position="160"/>
        <end position="183"/>
    </location>
</feature>
<keyword evidence="9" id="KW-1185">Reference proteome</keyword>
<proteinExistence type="inferred from homology"/>
<feature type="transmembrane region" description="Helical" evidence="6">
    <location>
        <begin position="12"/>
        <end position="34"/>
    </location>
</feature>
<reference evidence="8 9" key="1">
    <citation type="submission" date="2014-04" db="EMBL/GenBank/DDBJ databases">
        <authorList>
            <consortium name="DOE Joint Genome Institute"/>
            <person name="Kuo A."/>
            <person name="Kohler A."/>
            <person name="Jargeat P."/>
            <person name="Nagy L.G."/>
            <person name="Floudas D."/>
            <person name="Copeland A."/>
            <person name="Barry K.W."/>
            <person name="Cichocki N."/>
            <person name="Veneault-Fourrey C."/>
            <person name="LaButti K."/>
            <person name="Lindquist E.A."/>
            <person name="Lipzen A."/>
            <person name="Lundell T."/>
            <person name="Morin E."/>
            <person name="Murat C."/>
            <person name="Sun H."/>
            <person name="Tunlid A."/>
            <person name="Henrissat B."/>
            <person name="Grigoriev I.V."/>
            <person name="Hibbett D.S."/>
            <person name="Martin F."/>
            <person name="Nordberg H.P."/>
            <person name="Cantor M.N."/>
            <person name="Hua S.X."/>
        </authorList>
    </citation>
    <scope>NUCLEOTIDE SEQUENCE [LARGE SCALE GENOMIC DNA]</scope>
    <source>
        <strain evidence="8 9">Ve08.2h10</strain>
    </source>
</reference>
<dbReference type="InterPro" id="IPR052337">
    <property type="entry name" value="SAT4-like"/>
</dbReference>
<keyword evidence="4 6" id="KW-0472">Membrane</keyword>
<dbReference type="EMBL" id="KN825011">
    <property type="protein sequence ID" value="KIK95968.1"/>
    <property type="molecule type" value="Genomic_DNA"/>
</dbReference>
<dbReference type="Proteomes" id="UP000054538">
    <property type="component" value="Unassembled WGS sequence"/>
</dbReference>
<evidence type="ECO:0000259" key="7">
    <source>
        <dbReference type="Pfam" id="PF20684"/>
    </source>
</evidence>
<evidence type="ECO:0000256" key="5">
    <source>
        <dbReference type="ARBA" id="ARBA00038359"/>
    </source>
</evidence>
<dbReference type="HOGENOM" id="CLU_052841_2_1_1"/>
<keyword evidence="3 6" id="KW-1133">Transmembrane helix</keyword>
<sequence>MSVLTVSSPKRSLKIVTSTLTALALALTVYRLILRCVARKLWWEDACAFVALIGSIIWVVSGWLALVKSKSGEPSIIWFRMYILTYPFVVWSVRLSILLSISRIVSPSQNCRRAMVFVAGSFVSTWISLTIMFIWKYMAHRSWYTTPISSSRVASLGRPMAIFELTTDVISDITLIILPIRLLQSVKLPPCQRRLIIAAFSSCIIITIASFFRTACQVFHMLSLISTAIDIEVAFSLFVCNSLVISTRVYRMTRRNGTANDAHSSNSCASAISTAQDTPQFTTIDLTSLGGSISADHLPSSSHGDEAVERLEGDLALEKP</sequence>
<dbReference type="InParanoid" id="A0A0D0DS01"/>
<evidence type="ECO:0000313" key="8">
    <source>
        <dbReference type="EMBL" id="KIK95968.1"/>
    </source>
</evidence>
<feature type="transmembrane region" description="Helical" evidence="6">
    <location>
        <begin position="218"/>
        <end position="245"/>
    </location>
</feature>
<dbReference type="AlphaFoldDB" id="A0A0D0DS01"/>
<dbReference type="GO" id="GO:0016020">
    <property type="term" value="C:membrane"/>
    <property type="evidence" value="ECO:0007669"/>
    <property type="project" value="UniProtKB-SubCell"/>
</dbReference>
<protein>
    <submittedName>
        <fullName evidence="8">Unplaced genomic scaffold scaffold_189, whole genome shotgun sequence</fullName>
    </submittedName>
</protein>
<evidence type="ECO:0000256" key="4">
    <source>
        <dbReference type="ARBA" id="ARBA00023136"/>
    </source>
</evidence>
<evidence type="ECO:0000256" key="1">
    <source>
        <dbReference type="ARBA" id="ARBA00004141"/>
    </source>
</evidence>
<comment type="similarity">
    <text evidence="5">Belongs to the SAT4 family.</text>
</comment>